<dbReference type="InterPro" id="IPR013785">
    <property type="entry name" value="Aldolase_TIM"/>
</dbReference>
<keyword evidence="5" id="KW-0378">Hydrolase</keyword>
<evidence type="ECO:0000313" key="6">
    <source>
        <dbReference type="Proteomes" id="UP000278756"/>
    </source>
</evidence>
<proteinExistence type="predicted"/>
<dbReference type="Pfam" id="PF14509">
    <property type="entry name" value="GH97_C"/>
    <property type="match status" value="1"/>
</dbReference>
<feature type="domain" description="Glycosyl-hydrolase 97 catalytic" evidence="2">
    <location>
        <begin position="324"/>
        <end position="509"/>
    </location>
</feature>
<dbReference type="GO" id="GO:0030246">
    <property type="term" value="F:carbohydrate binding"/>
    <property type="evidence" value="ECO:0007669"/>
    <property type="project" value="InterPro"/>
</dbReference>
<evidence type="ECO:0000259" key="3">
    <source>
        <dbReference type="Pfam" id="PF14508"/>
    </source>
</evidence>
<dbReference type="EMBL" id="AP018827">
    <property type="protein sequence ID" value="BBF80766.1"/>
    <property type="molecule type" value="Genomic_DNA"/>
</dbReference>
<dbReference type="InterPro" id="IPR052720">
    <property type="entry name" value="Glycosyl_hydrolase_97"/>
</dbReference>
<reference evidence="6" key="2">
    <citation type="journal article" date="2017" name="Plant Physiol. Biochem.">
        <title>Differential oxidative and antioxidative response of duckweed Lemna minor toward plant growth promoting/inhibiting bacteria.</title>
        <authorList>
            <person name="Ishizawa H."/>
            <person name="Kuroda M."/>
            <person name="Morikawa M."/>
            <person name="Ike M."/>
        </authorList>
    </citation>
    <scope>NUCLEOTIDE SEQUENCE [LARGE SCALE GENOMIC DNA]</scope>
    <source>
        <strain evidence="6">M6</strain>
    </source>
</reference>
<gene>
    <name evidence="5" type="ORF">EM6_1351</name>
</gene>
<dbReference type="OrthoDB" id="57532at2"/>
<keyword evidence="1" id="KW-0732">Signal</keyword>
<reference evidence="6" key="1">
    <citation type="journal article" date="2017" name="Biotechnol. Biofuels">
        <title>Evaluation of environmental bacterial communities as a factor affecting the growth of duckweed Lemna minor.</title>
        <authorList>
            <person name="Ishizawa H."/>
            <person name="Kuroda M."/>
            <person name="Morikawa M."/>
            <person name="Ike M."/>
        </authorList>
    </citation>
    <scope>NUCLEOTIDE SEQUENCE [LARGE SCALE GENOMIC DNA]</scope>
    <source>
        <strain evidence="6">M6</strain>
    </source>
</reference>
<organism evidence="5 6">
    <name type="scientific">Asticcacaulis excentricus</name>
    <dbReference type="NCBI Taxonomy" id="78587"/>
    <lineage>
        <taxon>Bacteria</taxon>
        <taxon>Pseudomonadati</taxon>
        <taxon>Pseudomonadota</taxon>
        <taxon>Alphaproteobacteria</taxon>
        <taxon>Caulobacterales</taxon>
        <taxon>Caulobacteraceae</taxon>
        <taxon>Asticcacaulis</taxon>
    </lineage>
</organism>
<dbReference type="Gene3D" id="2.70.98.10">
    <property type="match status" value="1"/>
</dbReference>
<keyword evidence="5" id="KW-0326">Glycosidase</keyword>
<dbReference type="Proteomes" id="UP000278756">
    <property type="component" value="Chromosome 1"/>
</dbReference>
<dbReference type="Pfam" id="PF14508">
    <property type="entry name" value="GH97_N"/>
    <property type="match status" value="1"/>
</dbReference>
<evidence type="ECO:0000256" key="1">
    <source>
        <dbReference type="SAM" id="SignalP"/>
    </source>
</evidence>
<dbReference type="EC" id="3.2.1.20" evidence="5"/>
<protein>
    <submittedName>
        <fullName evidence="5">Alpha-glucosidase</fullName>
        <ecNumber evidence="5">3.2.1.20</ecNumber>
    </submittedName>
</protein>
<dbReference type="InterPro" id="IPR019563">
    <property type="entry name" value="GH97_catalytic"/>
</dbReference>
<sequence>MTVRAKRFSFGKPVLMGLAMTLTATTATIGWAPPAVAAAETLDAAYSQATGLAVIATAESPNKVLSVKVLLDNDGRLSYAIARKGHEIIAPSRLGFILADQPKLDRNFSVEKTATSAFDATWEQPWGEWQTIRDTHTELRVDVVQTKYDNRRMTVVFRLFDDGFGFRYEFPDQPQLKTLKITDELTEFAVSDKATAYWNVAGEWNREEYIIQKTPLAEVSEAQTPMTLKTDSGLYMSFHEAALIDYAAIWMRRVDGQRLKTRLAPSSIGPNVVRDAPFPTPWRMVIVTDNAPDLYHSHILLNLNEPNKLGDVSWVKPFKYVGIWWDMHLGTKTWEAGPKHGATTEYTKKYIDFAAKHGFRGVLVEGWNTGWEDWFATGDLFSFTESYPDFDLPALSAYAKKKGVHIVGHHETGGNAAHYEPQMDAGFALYQQNGVDAVKTGYVADAGGAKVMGADGKPYYTWNDSQDMVRHFQKVTETAAKYHIAINTHEPIKDTGLRRTYPNWVSREGQRGMEYNAWGNPPNPPEHEANLVFTRMLSGPMDFTPGVLSLQGNGKPIYSTKAKQLALYVVLYSPIHMAADLIENYEKEMPAFQFIKDVPTDWADTKMLNGEPGDYATLVRLDKHSRDWYLGAVTDEEARSLDIALDFLTPGKTYEAQIYRDGDDADYRTDARHSMQIEKRKVTAKDRLTLKLAPGGGQAIRFKAL</sequence>
<dbReference type="GO" id="GO:0004558">
    <property type="term" value="F:alpha-1,4-glucosidase activity"/>
    <property type="evidence" value="ECO:0007669"/>
    <property type="project" value="UniProtKB-EC"/>
</dbReference>
<name>A0A3G9G2A2_9CAUL</name>
<evidence type="ECO:0000313" key="5">
    <source>
        <dbReference type="EMBL" id="BBF80766.1"/>
    </source>
</evidence>
<dbReference type="InterPro" id="IPR029483">
    <property type="entry name" value="GH97_C"/>
</dbReference>
<evidence type="ECO:0000259" key="2">
    <source>
        <dbReference type="Pfam" id="PF10566"/>
    </source>
</evidence>
<dbReference type="InterPro" id="IPR029486">
    <property type="entry name" value="GH97_N"/>
</dbReference>
<dbReference type="AlphaFoldDB" id="A0A3G9G2A2"/>
<dbReference type="Pfam" id="PF10566">
    <property type="entry name" value="Glyco_hydro_97"/>
    <property type="match status" value="1"/>
</dbReference>
<dbReference type="Gene3D" id="3.20.20.70">
    <property type="entry name" value="Aldolase class I"/>
    <property type="match status" value="1"/>
</dbReference>
<evidence type="ECO:0000259" key="4">
    <source>
        <dbReference type="Pfam" id="PF14509"/>
    </source>
</evidence>
<dbReference type="PANTHER" id="PTHR35803">
    <property type="entry name" value="GLUCAN 1,4-ALPHA-GLUCOSIDASE SUSB-RELATED"/>
    <property type="match status" value="1"/>
</dbReference>
<feature type="chain" id="PRO_5017927685" evidence="1">
    <location>
        <begin position="38"/>
        <end position="705"/>
    </location>
</feature>
<dbReference type="PANTHER" id="PTHR35803:SF1">
    <property type="entry name" value="GLUCAN 1,4-ALPHA-GLUCOSIDASE SUSB"/>
    <property type="match status" value="1"/>
</dbReference>
<feature type="domain" description="Glycosyl-hydrolase 97 C-terminal oligomerisation" evidence="4">
    <location>
        <begin position="601"/>
        <end position="703"/>
    </location>
</feature>
<dbReference type="SUPFAM" id="SSF51445">
    <property type="entry name" value="(Trans)glycosidases"/>
    <property type="match status" value="1"/>
</dbReference>
<dbReference type="InterPro" id="IPR014718">
    <property type="entry name" value="GH-type_carb-bd"/>
</dbReference>
<accession>A0A3G9G2A2</accession>
<dbReference type="InterPro" id="IPR017853">
    <property type="entry name" value="GH"/>
</dbReference>
<feature type="domain" description="Glycosyl-hydrolase 97 N-terminal" evidence="3">
    <location>
        <begin position="59"/>
        <end position="306"/>
    </location>
</feature>
<feature type="signal peptide" evidence="1">
    <location>
        <begin position="1"/>
        <end position="37"/>
    </location>
</feature>